<accession>A6DFX2</accession>
<organism evidence="5 6">
    <name type="scientific">Lentisphaera araneosa HTCC2155</name>
    <dbReference type="NCBI Taxonomy" id="313628"/>
    <lineage>
        <taxon>Bacteria</taxon>
        <taxon>Pseudomonadati</taxon>
        <taxon>Lentisphaerota</taxon>
        <taxon>Lentisphaeria</taxon>
        <taxon>Lentisphaerales</taxon>
        <taxon>Lentisphaeraceae</taxon>
        <taxon>Lentisphaera</taxon>
    </lineage>
</organism>
<dbReference type="STRING" id="313628.LNTAR_18168"/>
<dbReference type="Gene3D" id="3.90.79.10">
    <property type="entry name" value="Nucleoside Triphosphate Pyrophosphohydrolase"/>
    <property type="match status" value="1"/>
</dbReference>
<comment type="similarity">
    <text evidence="3">Belongs to the Nudix hydrolase family.</text>
</comment>
<dbReference type="GO" id="GO:0016787">
    <property type="term" value="F:hydrolase activity"/>
    <property type="evidence" value="ECO:0007669"/>
    <property type="project" value="UniProtKB-KW"/>
</dbReference>
<dbReference type="PRINTS" id="PR00502">
    <property type="entry name" value="NUDIXFAMILY"/>
</dbReference>
<dbReference type="InterPro" id="IPR020084">
    <property type="entry name" value="NUDIX_hydrolase_CS"/>
</dbReference>
<feature type="domain" description="Nudix hydrolase" evidence="4">
    <location>
        <begin position="2"/>
        <end position="141"/>
    </location>
</feature>
<reference evidence="5 6" key="1">
    <citation type="journal article" date="2010" name="J. Bacteriol.">
        <title>Genome sequence of Lentisphaera araneosa HTCC2155T, the type species of the order Lentisphaerales in the phylum Lentisphaerae.</title>
        <authorList>
            <person name="Thrash J.C."/>
            <person name="Cho J.C."/>
            <person name="Vergin K.L."/>
            <person name="Morris R.M."/>
            <person name="Giovannoni S.J."/>
        </authorList>
    </citation>
    <scope>NUCLEOTIDE SEQUENCE [LARGE SCALE GENOMIC DNA]</scope>
    <source>
        <strain evidence="5 6">HTCC2155</strain>
    </source>
</reference>
<evidence type="ECO:0000259" key="4">
    <source>
        <dbReference type="PROSITE" id="PS51462"/>
    </source>
</evidence>
<gene>
    <name evidence="5" type="ORF">LNTAR_18168</name>
</gene>
<evidence type="ECO:0000313" key="5">
    <source>
        <dbReference type="EMBL" id="EDM29702.1"/>
    </source>
</evidence>
<dbReference type="InterPro" id="IPR000086">
    <property type="entry name" value="NUDIX_hydrolase_dom"/>
</dbReference>
<dbReference type="eggNOG" id="COG1051">
    <property type="taxonomic scope" value="Bacteria"/>
</dbReference>
<dbReference type="InterPro" id="IPR020476">
    <property type="entry name" value="Nudix_hydrolase"/>
</dbReference>
<name>A6DFX2_9BACT</name>
<comment type="caution">
    <text evidence="5">The sequence shown here is derived from an EMBL/GenBank/DDBJ whole genome shotgun (WGS) entry which is preliminary data.</text>
</comment>
<keyword evidence="2 3" id="KW-0378">Hydrolase</keyword>
<dbReference type="PROSITE" id="PS51462">
    <property type="entry name" value="NUDIX"/>
    <property type="match status" value="1"/>
</dbReference>
<dbReference type="PANTHER" id="PTHR43046">
    <property type="entry name" value="GDP-MANNOSE MANNOSYL HYDROLASE"/>
    <property type="match status" value="1"/>
</dbReference>
<dbReference type="AlphaFoldDB" id="A6DFX2"/>
<dbReference type="EMBL" id="ABCK01000001">
    <property type="protein sequence ID" value="EDM29702.1"/>
    <property type="molecule type" value="Genomic_DNA"/>
</dbReference>
<dbReference type="PROSITE" id="PS00893">
    <property type="entry name" value="NUDIX_BOX"/>
    <property type="match status" value="1"/>
</dbReference>
<dbReference type="OrthoDB" id="9800077at2"/>
<evidence type="ECO:0000313" key="6">
    <source>
        <dbReference type="Proteomes" id="UP000004947"/>
    </source>
</evidence>
<sequence length="148" mass="17257">MSYRYTCAVFVLNEEKVLLIKHKKLNRWLPPGGCVESNETPDEAALREVYEEVGVHIELLGDQVPILPEVKVVHQPIHIQVEQNPDGPNNIDFIYYAKLMDKNYTIKLNLDEALEYHWFDRLSIEELIPQHELKINALKALDFVSLKY</sequence>
<dbReference type="PANTHER" id="PTHR43046:SF14">
    <property type="entry name" value="MUTT_NUDIX FAMILY PROTEIN"/>
    <property type="match status" value="1"/>
</dbReference>
<keyword evidence="6" id="KW-1185">Reference proteome</keyword>
<dbReference type="Pfam" id="PF00293">
    <property type="entry name" value="NUDIX"/>
    <property type="match status" value="1"/>
</dbReference>
<evidence type="ECO:0000256" key="3">
    <source>
        <dbReference type="RuleBase" id="RU003476"/>
    </source>
</evidence>
<evidence type="ECO:0000256" key="2">
    <source>
        <dbReference type="ARBA" id="ARBA00022801"/>
    </source>
</evidence>
<dbReference type="CDD" id="cd03674">
    <property type="entry name" value="NUDIX_Hydrolase"/>
    <property type="match status" value="1"/>
</dbReference>
<dbReference type="RefSeq" id="WP_007276821.1">
    <property type="nucleotide sequence ID" value="NZ_ABCK01000001.1"/>
</dbReference>
<protein>
    <submittedName>
        <fullName evidence="5">MutT/nudix family protein</fullName>
    </submittedName>
</protein>
<comment type="cofactor">
    <cofactor evidence="1">
        <name>Mg(2+)</name>
        <dbReference type="ChEBI" id="CHEBI:18420"/>
    </cofactor>
</comment>
<dbReference type="Proteomes" id="UP000004947">
    <property type="component" value="Unassembled WGS sequence"/>
</dbReference>
<dbReference type="SUPFAM" id="SSF55811">
    <property type="entry name" value="Nudix"/>
    <property type="match status" value="1"/>
</dbReference>
<dbReference type="InterPro" id="IPR015797">
    <property type="entry name" value="NUDIX_hydrolase-like_dom_sf"/>
</dbReference>
<proteinExistence type="inferred from homology"/>
<evidence type="ECO:0000256" key="1">
    <source>
        <dbReference type="ARBA" id="ARBA00001946"/>
    </source>
</evidence>